<protein>
    <recommendedName>
        <fullName evidence="7">DNA topoisomerase 4 subunit A</fullName>
        <ecNumber evidence="7">5.6.2.2</ecNumber>
    </recommendedName>
    <alternativeName>
        <fullName evidence="7">Topoisomerase IV subunit A</fullName>
    </alternativeName>
</protein>
<dbReference type="InterPro" id="IPR005742">
    <property type="entry name" value="TopoIV_A_Gneg"/>
</dbReference>
<keyword evidence="6 7" id="KW-0413">Isomerase</keyword>
<feature type="site" description="Interaction with DNA" evidence="7">
    <location>
        <position position="78"/>
    </location>
</feature>
<dbReference type="PANTHER" id="PTHR43493">
    <property type="entry name" value="DNA GYRASE/TOPOISOMERASE SUBUNIT A"/>
    <property type="match status" value="1"/>
</dbReference>
<dbReference type="EMBL" id="PIPP01000007">
    <property type="protein sequence ID" value="RUO34363.1"/>
    <property type="molecule type" value="Genomic_DNA"/>
</dbReference>
<evidence type="ECO:0000313" key="11">
    <source>
        <dbReference type="EMBL" id="RUO34363.1"/>
    </source>
</evidence>
<keyword evidence="3 7" id="KW-0799">Topoisomerase</keyword>
<feature type="compositionally biased region" description="Polar residues" evidence="9">
    <location>
        <begin position="745"/>
        <end position="757"/>
    </location>
</feature>
<evidence type="ECO:0000256" key="4">
    <source>
        <dbReference type="ARBA" id="ARBA00023125"/>
    </source>
</evidence>
<dbReference type="SUPFAM" id="SSF56719">
    <property type="entry name" value="Type II DNA topoisomerase"/>
    <property type="match status" value="1"/>
</dbReference>
<dbReference type="Pfam" id="PF03989">
    <property type="entry name" value="DNA_gyraseA_C"/>
    <property type="match status" value="2"/>
</dbReference>
<dbReference type="CDD" id="cd00187">
    <property type="entry name" value="TOP4c"/>
    <property type="match status" value="1"/>
</dbReference>
<dbReference type="EC" id="5.6.2.2" evidence="7"/>
<dbReference type="Gene3D" id="3.90.199.10">
    <property type="entry name" value="Topoisomerase II, domain 5"/>
    <property type="match status" value="1"/>
</dbReference>
<feature type="site" description="Interaction with DNA" evidence="7">
    <location>
        <position position="42"/>
    </location>
</feature>
<comment type="function">
    <text evidence="7">Topoisomerase IV is essential for chromosome segregation. It relaxes supercoiled DNA. Performs the decatenation events required during the replication of a circular DNA molecule.</text>
</comment>
<evidence type="ECO:0000313" key="12">
    <source>
        <dbReference type="Proteomes" id="UP000286934"/>
    </source>
</evidence>
<dbReference type="FunFam" id="1.10.268.10:FF:000001">
    <property type="entry name" value="DNA gyrase subunit A"/>
    <property type="match status" value="1"/>
</dbReference>
<comment type="subunit">
    <text evidence="7">Heterotetramer composed of ParC and ParE.</text>
</comment>
<organism evidence="11 12">
    <name type="scientific">Aliidiomarina shirensis</name>
    <dbReference type="NCBI Taxonomy" id="1048642"/>
    <lineage>
        <taxon>Bacteria</taxon>
        <taxon>Pseudomonadati</taxon>
        <taxon>Pseudomonadota</taxon>
        <taxon>Gammaproteobacteria</taxon>
        <taxon>Alteromonadales</taxon>
        <taxon>Idiomarinaceae</taxon>
        <taxon>Aliidiomarina</taxon>
    </lineage>
</organism>
<proteinExistence type="inferred from homology"/>
<comment type="similarity">
    <text evidence="7">Belongs to the type II topoisomerase GyrA/ParC subunit family. ParC type 1 subfamily.</text>
</comment>
<dbReference type="Gene3D" id="3.30.1360.40">
    <property type="match status" value="1"/>
</dbReference>
<keyword evidence="4 7" id="KW-0238">DNA-binding</keyword>
<evidence type="ECO:0000256" key="8">
    <source>
        <dbReference type="PROSITE-ProRule" id="PRU01384"/>
    </source>
</evidence>
<feature type="site" description="Interaction with DNA" evidence="7">
    <location>
        <position position="80"/>
    </location>
</feature>
<evidence type="ECO:0000256" key="9">
    <source>
        <dbReference type="SAM" id="MobiDB-lite"/>
    </source>
</evidence>
<dbReference type="SMART" id="SM00434">
    <property type="entry name" value="TOP4c"/>
    <property type="match status" value="1"/>
</dbReference>
<keyword evidence="2 7" id="KW-1003">Cell membrane</keyword>
<dbReference type="GO" id="GO:0003677">
    <property type="term" value="F:DNA binding"/>
    <property type="evidence" value="ECO:0007669"/>
    <property type="project" value="UniProtKB-UniRule"/>
</dbReference>
<dbReference type="GO" id="GO:0019897">
    <property type="term" value="C:extrinsic component of plasma membrane"/>
    <property type="evidence" value="ECO:0007669"/>
    <property type="project" value="UniProtKB-UniRule"/>
</dbReference>
<dbReference type="RefSeq" id="WP_126808935.1">
    <property type="nucleotide sequence ID" value="NZ_PIPP01000007.1"/>
</dbReference>
<keyword evidence="12" id="KW-1185">Reference proteome</keyword>
<dbReference type="Gene3D" id="2.120.10.90">
    <property type="entry name" value="DNA gyrase/topoisomerase IV, subunit A, C-terminal"/>
    <property type="match status" value="1"/>
</dbReference>
<dbReference type="PROSITE" id="PS52040">
    <property type="entry name" value="TOPO_IIA"/>
    <property type="match status" value="1"/>
</dbReference>
<dbReference type="InterPro" id="IPR013760">
    <property type="entry name" value="Topo_IIA-like_dom_sf"/>
</dbReference>
<dbReference type="InterPro" id="IPR013757">
    <property type="entry name" value="Topo_IIA_A_a_sf"/>
</dbReference>
<dbReference type="Proteomes" id="UP000286934">
    <property type="component" value="Unassembled WGS sequence"/>
</dbReference>
<feature type="domain" description="Topo IIA-type catalytic" evidence="10">
    <location>
        <begin position="34"/>
        <end position="497"/>
    </location>
</feature>
<dbReference type="GO" id="GO:0006265">
    <property type="term" value="P:DNA topological change"/>
    <property type="evidence" value="ECO:0007669"/>
    <property type="project" value="UniProtKB-UniRule"/>
</dbReference>
<evidence type="ECO:0000259" key="10">
    <source>
        <dbReference type="PROSITE" id="PS52040"/>
    </source>
</evidence>
<dbReference type="PANTHER" id="PTHR43493:SF1">
    <property type="entry name" value="DNA TOPOISOMERASE 4 SUBUNIT A"/>
    <property type="match status" value="1"/>
</dbReference>
<dbReference type="GO" id="GO:0005524">
    <property type="term" value="F:ATP binding"/>
    <property type="evidence" value="ECO:0007669"/>
    <property type="project" value="InterPro"/>
</dbReference>
<dbReference type="InterPro" id="IPR002205">
    <property type="entry name" value="Topo_IIA_dom_A"/>
</dbReference>
<dbReference type="NCBIfam" id="TIGR01062">
    <property type="entry name" value="parC_Gneg"/>
    <property type="match status" value="1"/>
</dbReference>
<evidence type="ECO:0000256" key="3">
    <source>
        <dbReference type="ARBA" id="ARBA00023029"/>
    </source>
</evidence>
<dbReference type="AlphaFoldDB" id="A0A432WKN9"/>
<dbReference type="Pfam" id="PF00521">
    <property type="entry name" value="DNA_topoisoIV"/>
    <property type="match status" value="1"/>
</dbReference>
<dbReference type="GO" id="GO:0005737">
    <property type="term" value="C:cytoplasm"/>
    <property type="evidence" value="ECO:0007669"/>
    <property type="project" value="TreeGrafter"/>
</dbReference>
<feature type="active site" description="O-(5'-phospho-DNA)-tyrosine intermediate" evidence="7 8">
    <location>
        <position position="123"/>
    </location>
</feature>
<dbReference type="GO" id="GO:0009330">
    <property type="term" value="C:DNA topoisomerase type II (double strand cut, ATP-hydrolyzing) complex"/>
    <property type="evidence" value="ECO:0007669"/>
    <property type="project" value="TreeGrafter"/>
</dbReference>
<comment type="caution">
    <text evidence="11">The sequence shown here is derived from an EMBL/GenBank/DDBJ whole genome shotgun (WGS) entry which is preliminary data.</text>
</comment>
<evidence type="ECO:0000256" key="1">
    <source>
        <dbReference type="ARBA" id="ARBA00000185"/>
    </source>
</evidence>
<dbReference type="NCBIfam" id="NF004044">
    <property type="entry name" value="PRK05561.1"/>
    <property type="match status" value="1"/>
</dbReference>
<name>A0A432WKN9_9GAMM</name>
<gene>
    <name evidence="7 11" type="primary">parC</name>
    <name evidence="11" type="ORF">CWE13_12105</name>
</gene>
<feature type="region of interest" description="Disordered" evidence="9">
    <location>
        <begin position="745"/>
        <end position="765"/>
    </location>
</feature>
<sequence>MSVPIENIEQQPLHKFTEDAYLNYSMYVIMDRALPHIGDGLKPVQRRIIYAMSELGLSALAKYKKSARTVGDVLGKFHPHGDSACYEAMVLMAQPFSYRYPLVDGQGNWGSADDPKSFAAMRYTEARLSRFSEVLLSELGQGTSDWIPNFDGTMEEPKILPARLPHILLNGVTGIAVGMATDIPPHNVREITNACAMLLDSPSSTLSDVLEHVKGPDYPTDAEIITPAEDIEKIYETGRGSIRMRARYVLDDGEIIIDALPHQASGNRILEQIAAQMQAKKLPMVSDLRDESDHENPTRLVVVPRSNRVDTDQLMAHLFATTDLEKSYRVNLNMLGLDGRPQVKPLLSILKEWIQYRLRTVTRRLQYRLDKVERRLHILDGLLIAYLNLDEVIEIIRQEDEPKLELIKRFNLTEIQAEAILDLKLRHLAKLEEMKLRGEQDELAKERDALNLVLNSERRLKTMVRKELIADAEKYGDDRRSPLVERKEARALSDRDLTPSEPVTVVLSQKGWVRCAKGHDVDGTSLSYKAGDAYLGQASGRSNQPVVFIDSSGRSFSCEAHTLPSARTHGEPLTGRFSLVSGESISQVLMSKEEQLWLMASDAGYGFITKFSDMQSRVKNGKALISLPSSAKVMAPQRITNLEEDLLVAVSNEGRLLVFPVKDLPQLSKGKGNKILSIPGTRAKLREEYVQVLAVMPPNSALTVVAGKRKLQLKASDLEHYRGERGRRGNKLPRGLQRVDALLVEQSSSEAQENHQGSVADDSTE</sequence>
<comment type="subcellular location">
    <subcellularLocation>
        <location evidence="7">Cell membrane</location>
        <topology evidence="7">Peripheral membrane protein</topology>
    </subcellularLocation>
</comment>
<accession>A0A432WKN9</accession>
<reference evidence="12" key="1">
    <citation type="journal article" date="2018" name="Front. Microbiol.">
        <title>Genome-Based Analysis Reveals the Taxonomy and Diversity of the Family Idiomarinaceae.</title>
        <authorList>
            <person name="Liu Y."/>
            <person name="Lai Q."/>
            <person name="Shao Z."/>
        </authorList>
    </citation>
    <scope>NUCLEOTIDE SEQUENCE [LARGE SCALE GENOMIC DNA]</scope>
    <source>
        <strain evidence="12">AIS</strain>
    </source>
</reference>
<dbReference type="InterPro" id="IPR050220">
    <property type="entry name" value="Type_II_DNA_Topoisomerases"/>
</dbReference>
<evidence type="ECO:0000256" key="5">
    <source>
        <dbReference type="ARBA" id="ARBA00023136"/>
    </source>
</evidence>
<evidence type="ECO:0000256" key="6">
    <source>
        <dbReference type="ARBA" id="ARBA00023235"/>
    </source>
</evidence>
<dbReference type="GO" id="GO:0005694">
    <property type="term" value="C:chromosome"/>
    <property type="evidence" value="ECO:0007669"/>
    <property type="project" value="InterPro"/>
</dbReference>
<dbReference type="GO" id="GO:0003918">
    <property type="term" value="F:DNA topoisomerase type II (double strand cut, ATP-hydrolyzing) activity"/>
    <property type="evidence" value="ECO:0007669"/>
    <property type="project" value="UniProtKB-UniRule"/>
</dbReference>
<evidence type="ECO:0000256" key="2">
    <source>
        <dbReference type="ARBA" id="ARBA00022475"/>
    </source>
</evidence>
<evidence type="ECO:0000256" key="7">
    <source>
        <dbReference type="HAMAP-Rule" id="MF_00936"/>
    </source>
</evidence>
<dbReference type="HAMAP" id="MF_00936">
    <property type="entry name" value="ParC_type1"/>
    <property type="match status" value="1"/>
</dbReference>
<dbReference type="InterPro" id="IPR035516">
    <property type="entry name" value="Gyrase/topoIV_suA_C"/>
</dbReference>
<dbReference type="InterPro" id="IPR013758">
    <property type="entry name" value="Topo_IIA_A/C_ab"/>
</dbReference>
<dbReference type="Gene3D" id="1.10.268.10">
    <property type="entry name" value="Topoisomerase, domain 3"/>
    <property type="match status" value="1"/>
</dbReference>
<dbReference type="InterPro" id="IPR006691">
    <property type="entry name" value="GyrA/parC_rep"/>
</dbReference>
<dbReference type="OrthoDB" id="9806486at2"/>
<feature type="site" description="Transition state stabilizer" evidence="7">
    <location>
        <position position="122"/>
    </location>
</feature>
<dbReference type="GO" id="GO:0007059">
    <property type="term" value="P:chromosome segregation"/>
    <property type="evidence" value="ECO:0007669"/>
    <property type="project" value="UniProtKB-UniRule"/>
</dbReference>
<dbReference type="SUPFAM" id="SSF101904">
    <property type="entry name" value="GyrA/ParC C-terminal domain-like"/>
    <property type="match status" value="1"/>
</dbReference>
<keyword evidence="5 7" id="KW-0472">Membrane</keyword>
<comment type="catalytic activity">
    <reaction evidence="1 7 8">
        <text>ATP-dependent breakage, passage and rejoining of double-stranded DNA.</text>
        <dbReference type="EC" id="5.6.2.2"/>
    </reaction>
</comment>